<evidence type="ECO:0000313" key="2">
    <source>
        <dbReference type="Proteomes" id="UP000541444"/>
    </source>
</evidence>
<comment type="caution">
    <text evidence="1">The sequence shown here is derived from an EMBL/GenBank/DDBJ whole genome shotgun (WGS) entry which is preliminary data.</text>
</comment>
<gene>
    <name evidence="1" type="ORF">GIB67_033380</name>
</gene>
<dbReference type="Proteomes" id="UP000541444">
    <property type="component" value="Unassembled WGS sequence"/>
</dbReference>
<dbReference type="InterPro" id="IPR012349">
    <property type="entry name" value="Split_barrel_FMN-bd"/>
</dbReference>
<protein>
    <recommendedName>
        <fullName evidence="3">Pyridoxal 5'-phosphate synthase</fullName>
    </recommendedName>
</protein>
<organism evidence="1 2">
    <name type="scientific">Kingdonia uniflora</name>
    <dbReference type="NCBI Taxonomy" id="39325"/>
    <lineage>
        <taxon>Eukaryota</taxon>
        <taxon>Viridiplantae</taxon>
        <taxon>Streptophyta</taxon>
        <taxon>Embryophyta</taxon>
        <taxon>Tracheophyta</taxon>
        <taxon>Spermatophyta</taxon>
        <taxon>Magnoliopsida</taxon>
        <taxon>Ranunculales</taxon>
        <taxon>Circaeasteraceae</taxon>
        <taxon>Kingdonia</taxon>
    </lineage>
</organism>
<dbReference type="UniPathway" id="UPA01068">
    <property type="reaction ID" value="UER00304"/>
</dbReference>
<keyword evidence="2" id="KW-1185">Reference proteome</keyword>
<reference evidence="1 2" key="1">
    <citation type="journal article" date="2020" name="IScience">
        <title>Genome Sequencing of the Endangered Kingdonia uniflora (Circaeasteraceae, Ranunculales) Reveals Potential Mechanisms of Evolutionary Specialization.</title>
        <authorList>
            <person name="Sun Y."/>
            <person name="Deng T."/>
            <person name="Zhang A."/>
            <person name="Moore M.J."/>
            <person name="Landis J.B."/>
            <person name="Lin N."/>
            <person name="Zhang H."/>
            <person name="Zhang X."/>
            <person name="Huang J."/>
            <person name="Zhang X."/>
            <person name="Sun H."/>
            <person name="Wang H."/>
        </authorList>
    </citation>
    <scope>NUCLEOTIDE SEQUENCE [LARGE SCALE GENOMIC DNA]</scope>
    <source>
        <strain evidence="1">TB1705</strain>
        <tissue evidence="1">Leaf</tissue>
    </source>
</reference>
<evidence type="ECO:0000313" key="1">
    <source>
        <dbReference type="EMBL" id="KAF6146021.1"/>
    </source>
</evidence>
<evidence type="ECO:0008006" key="3">
    <source>
        <dbReference type="Google" id="ProtNLM"/>
    </source>
</evidence>
<sequence length="98" mass="10967">MVIVSFSSQQREKSWFASSPKSRLQYLGPVPGLPCVSEEPSRESSLDPSAGPIDVFCLLVLDPEQVDYVNLKSNERLSFKPKQTDDSGKLWVLEKINP</sequence>
<name>A0A7J7LTM6_9MAGN</name>
<dbReference type="AlphaFoldDB" id="A0A7J7LTM6"/>
<proteinExistence type="predicted"/>
<dbReference type="OrthoDB" id="434253at2759"/>
<dbReference type="EMBL" id="JACGCM010002017">
    <property type="protein sequence ID" value="KAF6146021.1"/>
    <property type="molecule type" value="Genomic_DNA"/>
</dbReference>
<dbReference type="Gene3D" id="2.30.110.10">
    <property type="entry name" value="Electron Transport, Fmn-binding Protein, Chain A"/>
    <property type="match status" value="1"/>
</dbReference>
<accession>A0A7J7LTM6</accession>